<comment type="caution">
    <text evidence="2">The sequence shown here is derived from an EMBL/GenBank/DDBJ whole genome shotgun (WGS) entry which is preliminary data.</text>
</comment>
<accession>A0A3S0Z5A1</accession>
<dbReference type="Proteomes" id="UP000271974">
    <property type="component" value="Unassembled WGS sequence"/>
</dbReference>
<feature type="transmembrane region" description="Helical" evidence="1">
    <location>
        <begin position="49"/>
        <end position="70"/>
    </location>
</feature>
<gene>
    <name evidence="2" type="ORF">EGW08_021255</name>
</gene>
<protein>
    <submittedName>
        <fullName evidence="2">Uncharacterized protein</fullName>
    </submittedName>
</protein>
<feature type="transmembrane region" description="Helical" evidence="1">
    <location>
        <begin position="116"/>
        <end position="137"/>
    </location>
</feature>
<dbReference type="AlphaFoldDB" id="A0A3S0Z5A1"/>
<sequence>MSSFKSHCPEKGSNFTNLLLFLLALSAIPKFNVFFIYSTEKQLCVVCRLSYMCFLANQNLAFSLFTRLVAHQHLTFSLFTRLVAHQHLTFSLFTRLRSSFVLCHLSYMCSSANHNLTFSLFTGLRSSFVLYVTYLSYMCSSANQNLLDLRQTNI</sequence>
<evidence type="ECO:0000313" key="2">
    <source>
        <dbReference type="EMBL" id="RUS70990.1"/>
    </source>
</evidence>
<name>A0A3S0Z5A1_ELYCH</name>
<feature type="transmembrane region" description="Helical" evidence="1">
    <location>
        <begin position="15"/>
        <end position="37"/>
    </location>
</feature>
<evidence type="ECO:0000313" key="3">
    <source>
        <dbReference type="Proteomes" id="UP000271974"/>
    </source>
</evidence>
<keyword evidence="1" id="KW-0812">Transmembrane</keyword>
<proteinExistence type="predicted"/>
<keyword evidence="1" id="KW-0472">Membrane</keyword>
<reference evidence="2 3" key="1">
    <citation type="submission" date="2019-01" db="EMBL/GenBank/DDBJ databases">
        <title>A draft genome assembly of the solar-powered sea slug Elysia chlorotica.</title>
        <authorList>
            <person name="Cai H."/>
            <person name="Li Q."/>
            <person name="Fang X."/>
            <person name="Li J."/>
            <person name="Curtis N.E."/>
            <person name="Altenburger A."/>
            <person name="Shibata T."/>
            <person name="Feng M."/>
            <person name="Maeda T."/>
            <person name="Schwartz J.A."/>
            <person name="Shigenobu S."/>
            <person name="Lundholm N."/>
            <person name="Nishiyama T."/>
            <person name="Yang H."/>
            <person name="Hasebe M."/>
            <person name="Li S."/>
            <person name="Pierce S.K."/>
            <person name="Wang J."/>
        </authorList>
    </citation>
    <scope>NUCLEOTIDE SEQUENCE [LARGE SCALE GENOMIC DNA]</scope>
    <source>
        <strain evidence="2">EC2010</strain>
        <tissue evidence="2">Whole organism of an adult</tissue>
    </source>
</reference>
<dbReference type="EMBL" id="RQTK01001291">
    <property type="protein sequence ID" value="RUS70990.1"/>
    <property type="molecule type" value="Genomic_DNA"/>
</dbReference>
<evidence type="ECO:0000256" key="1">
    <source>
        <dbReference type="SAM" id="Phobius"/>
    </source>
</evidence>
<keyword evidence="3" id="KW-1185">Reference proteome</keyword>
<organism evidence="2 3">
    <name type="scientific">Elysia chlorotica</name>
    <name type="common">Eastern emerald elysia</name>
    <name type="synonym">Sea slug</name>
    <dbReference type="NCBI Taxonomy" id="188477"/>
    <lineage>
        <taxon>Eukaryota</taxon>
        <taxon>Metazoa</taxon>
        <taxon>Spiralia</taxon>
        <taxon>Lophotrochozoa</taxon>
        <taxon>Mollusca</taxon>
        <taxon>Gastropoda</taxon>
        <taxon>Heterobranchia</taxon>
        <taxon>Euthyneura</taxon>
        <taxon>Panpulmonata</taxon>
        <taxon>Sacoglossa</taxon>
        <taxon>Placobranchoidea</taxon>
        <taxon>Plakobranchidae</taxon>
        <taxon>Elysia</taxon>
    </lineage>
</organism>
<keyword evidence="1" id="KW-1133">Transmembrane helix</keyword>